<dbReference type="Gene3D" id="3.30.710.10">
    <property type="entry name" value="Potassium Channel Kv1.1, Chain A"/>
    <property type="match status" value="1"/>
</dbReference>
<accession>A0A8H7D082</accession>
<dbReference type="Proteomes" id="UP000620124">
    <property type="component" value="Unassembled WGS sequence"/>
</dbReference>
<organism evidence="2 3">
    <name type="scientific">Mycena venus</name>
    <dbReference type="NCBI Taxonomy" id="2733690"/>
    <lineage>
        <taxon>Eukaryota</taxon>
        <taxon>Fungi</taxon>
        <taxon>Dikarya</taxon>
        <taxon>Basidiomycota</taxon>
        <taxon>Agaricomycotina</taxon>
        <taxon>Agaricomycetes</taxon>
        <taxon>Agaricomycetidae</taxon>
        <taxon>Agaricales</taxon>
        <taxon>Marasmiineae</taxon>
        <taxon>Mycenaceae</taxon>
        <taxon>Mycena</taxon>
    </lineage>
</organism>
<dbReference type="InterPro" id="IPR011333">
    <property type="entry name" value="SKP1/BTB/POZ_sf"/>
</dbReference>
<protein>
    <recommendedName>
        <fullName evidence="1">BTB domain-containing protein</fullName>
    </recommendedName>
</protein>
<evidence type="ECO:0000259" key="1">
    <source>
        <dbReference type="PROSITE" id="PS50097"/>
    </source>
</evidence>
<reference evidence="2" key="1">
    <citation type="submission" date="2020-05" db="EMBL/GenBank/DDBJ databases">
        <title>Mycena genomes resolve the evolution of fungal bioluminescence.</title>
        <authorList>
            <person name="Tsai I.J."/>
        </authorList>
    </citation>
    <scope>NUCLEOTIDE SEQUENCE</scope>
    <source>
        <strain evidence="2">CCC161011</strain>
    </source>
</reference>
<proteinExistence type="predicted"/>
<sequence>MDVDAPMPSVKRVQELWFEDGNLVIQAGNSQYRVYRGVLAARSPVFQDMLSIPQPPESELVDGCPLVWLPDAEAEVTSFLKALFDPQFFMPFPNPTQLEIVAGCLRLSHKYEVDYLRRRAFIHLSSGYRTTLAEVDAETYCGLGSGPVPLMRSWKVPDDKTYLIAIIQLAREVESPWILPMAFYVLSAAYGNLGRIIFHGMFYNGVSASLSVLDQQSFVRGQVVQNASGAADVLRFLFCPLDIEGCATPEKCLSLRLRAMDDSREGIRDCPSIPLDIWDEEDWQLLDGLCPACLIVLKKTHQDARQAFWDKLPEIYGLPPWEELEKLKAGAIGDNLFH</sequence>
<dbReference type="AlphaFoldDB" id="A0A8H7D082"/>
<evidence type="ECO:0000313" key="2">
    <source>
        <dbReference type="EMBL" id="KAF7353923.1"/>
    </source>
</evidence>
<gene>
    <name evidence="2" type="ORF">MVEN_01078400</name>
</gene>
<keyword evidence="3" id="KW-1185">Reference proteome</keyword>
<comment type="caution">
    <text evidence="2">The sequence shown here is derived from an EMBL/GenBank/DDBJ whole genome shotgun (WGS) entry which is preliminary data.</text>
</comment>
<dbReference type="OrthoDB" id="3893071at2759"/>
<dbReference type="EMBL" id="JACAZI010000008">
    <property type="protein sequence ID" value="KAF7353923.1"/>
    <property type="molecule type" value="Genomic_DNA"/>
</dbReference>
<dbReference type="PROSITE" id="PS50097">
    <property type="entry name" value="BTB"/>
    <property type="match status" value="1"/>
</dbReference>
<name>A0A8H7D082_9AGAR</name>
<feature type="domain" description="BTB" evidence="1">
    <location>
        <begin position="19"/>
        <end position="51"/>
    </location>
</feature>
<dbReference type="InterPro" id="IPR000210">
    <property type="entry name" value="BTB/POZ_dom"/>
</dbReference>
<evidence type="ECO:0000313" key="3">
    <source>
        <dbReference type="Proteomes" id="UP000620124"/>
    </source>
</evidence>
<dbReference type="SUPFAM" id="SSF54695">
    <property type="entry name" value="POZ domain"/>
    <property type="match status" value="1"/>
</dbReference>